<dbReference type="InterPro" id="IPR037950">
    <property type="entry name" value="PgdA-like"/>
</dbReference>
<dbReference type="SUPFAM" id="SSF88713">
    <property type="entry name" value="Glycoside hydrolase/deacetylase"/>
    <property type="match status" value="1"/>
</dbReference>
<dbReference type="GO" id="GO:0016810">
    <property type="term" value="F:hydrolase activity, acting on carbon-nitrogen (but not peptide) bonds"/>
    <property type="evidence" value="ECO:0007669"/>
    <property type="project" value="InterPro"/>
</dbReference>
<sequence>MSAFRWPDNARCAVVVTVDFNDEHGILTQEPRIAGREKSLSVWRYGAKRGVDRVLDAFDEFNLRASWFVPGRVAQTHTDLLRRIDAQRHEIGTSGFRCENFDTLTLDQQKSAFHAGQQALTDALGRRAEGFRSFTGNWAPGFADFLRAEGVTWSSSWRGDDLPYFHLPDTKEAASRASNPALLVELPLHYELEDEPYFVYNLSPAVPVGQPRIPSYREVLANWKQDFAAFHRFGLCFVLRLHPELIGTAGRIDVLRELLDEMRTHDGVWFATGAEVAHWWRQNVDGNEPGHPVEIFAQHRDSCDSRDPRDAAETPR</sequence>
<dbReference type="Gene3D" id="3.20.20.370">
    <property type="entry name" value="Glycoside hydrolase/deacetylase"/>
    <property type="match status" value="1"/>
</dbReference>
<dbReference type="CDD" id="cd10938">
    <property type="entry name" value="CE4_HpPgdA_like"/>
    <property type="match status" value="1"/>
</dbReference>
<dbReference type="AlphaFoldDB" id="A0A7Z0B448"/>
<accession>A0A7Z0B448</accession>
<dbReference type="EMBL" id="JACCAS010000001">
    <property type="protein sequence ID" value="NYH20826.1"/>
    <property type="molecule type" value="Genomic_DNA"/>
</dbReference>
<protein>
    <submittedName>
        <fullName evidence="2">Peptidoglycan/xylan/chitin deacetylase (PgdA/CDA1 family)</fullName>
    </submittedName>
</protein>
<reference evidence="2 3" key="1">
    <citation type="submission" date="2020-07" db="EMBL/GenBank/DDBJ databases">
        <title>Exploring microbial biodiversity for novel pathways involved in the catabolism of aromatic compounds derived from lignin.</title>
        <authorList>
            <person name="Elkins J."/>
        </authorList>
    </citation>
    <scope>NUCLEOTIDE SEQUENCE [LARGE SCALE GENOMIC DNA]</scope>
    <source>
        <strain evidence="2 3">H2C3C</strain>
    </source>
</reference>
<dbReference type="RefSeq" id="WP_179742585.1">
    <property type="nucleotide sequence ID" value="NZ_JACCAS010000001.1"/>
</dbReference>
<evidence type="ECO:0000313" key="2">
    <source>
        <dbReference type="EMBL" id="NYH20826.1"/>
    </source>
</evidence>
<dbReference type="PANTHER" id="PTHR47561:SF1">
    <property type="entry name" value="POLYSACCHARIDE DEACETYLASE FAMILY PROTEIN (AFU_ORTHOLOGUE AFUA_6G05030)"/>
    <property type="match status" value="1"/>
</dbReference>
<dbReference type="GO" id="GO:0005975">
    <property type="term" value="P:carbohydrate metabolic process"/>
    <property type="evidence" value="ECO:0007669"/>
    <property type="project" value="InterPro"/>
</dbReference>
<name>A0A7Z0B448_9BURK</name>
<organism evidence="2 3">
    <name type="scientific">Paraburkholderia bryophila</name>
    <dbReference type="NCBI Taxonomy" id="420952"/>
    <lineage>
        <taxon>Bacteria</taxon>
        <taxon>Pseudomonadati</taxon>
        <taxon>Pseudomonadota</taxon>
        <taxon>Betaproteobacteria</taxon>
        <taxon>Burkholderiales</taxon>
        <taxon>Burkholderiaceae</taxon>
        <taxon>Paraburkholderia</taxon>
    </lineage>
</organism>
<dbReference type="Pfam" id="PF01522">
    <property type="entry name" value="Polysacc_deac_1"/>
    <property type="match status" value="1"/>
</dbReference>
<dbReference type="PANTHER" id="PTHR47561">
    <property type="entry name" value="POLYSACCHARIDE DEACETYLASE FAMILY PROTEIN (AFU_ORTHOLOGUE AFUA_6G05030)"/>
    <property type="match status" value="1"/>
</dbReference>
<feature type="domain" description="NodB homology" evidence="1">
    <location>
        <begin position="47"/>
        <end position="141"/>
    </location>
</feature>
<proteinExistence type="predicted"/>
<comment type="caution">
    <text evidence="2">The sequence shown here is derived from an EMBL/GenBank/DDBJ whole genome shotgun (WGS) entry which is preliminary data.</text>
</comment>
<gene>
    <name evidence="2" type="ORF">GGD40_000305</name>
</gene>
<dbReference type="Proteomes" id="UP000540929">
    <property type="component" value="Unassembled WGS sequence"/>
</dbReference>
<dbReference type="InterPro" id="IPR011330">
    <property type="entry name" value="Glyco_hydro/deAcase_b/a-brl"/>
</dbReference>
<evidence type="ECO:0000313" key="3">
    <source>
        <dbReference type="Proteomes" id="UP000540929"/>
    </source>
</evidence>
<dbReference type="InterPro" id="IPR002509">
    <property type="entry name" value="NODB_dom"/>
</dbReference>
<keyword evidence="3" id="KW-1185">Reference proteome</keyword>
<evidence type="ECO:0000259" key="1">
    <source>
        <dbReference type="Pfam" id="PF01522"/>
    </source>
</evidence>